<dbReference type="EMBL" id="GGEC01033256">
    <property type="protein sequence ID" value="MBX13740.1"/>
    <property type="molecule type" value="Transcribed_RNA"/>
</dbReference>
<reference evidence="1" key="1">
    <citation type="submission" date="2018-02" db="EMBL/GenBank/DDBJ databases">
        <title>Rhizophora mucronata_Transcriptome.</title>
        <authorList>
            <person name="Meera S.P."/>
            <person name="Sreeshan A."/>
            <person name="Augustine A."/>
        </authorList>
    </citation>
    <scope>NUCLEOTIDE SEQUENCE</scope>
    <source>
        <tissue evidence="1">Leaf</tissue>
    </source>
</reference>
<evidence type="ECO:0000313" key="1">
    <source>
        <dbReference type="EMBL" id="MBX13740.1"/>
    </source>
</evidence>
<organism evidence="1">
    <name type="scientific">Rhizophora mucronata</name>
    <name type="common">Asiatic mangrove</name>
    <dbReference type="NCBI Taxonomy" id="61149"/>
    <lineage>
        <taxon>Eukaryota</taxon>
        <taxon>Viridiplantae</taxon>
        <taxon>Streptophyta</taxon>
        <taxon>Embryophyta</taxon>
        <taxon>Tracheophyta</taxon>
        <taxon>Spermatophyta</taxon>
        <taxon>Magnoliopsida</taxon>
        <taxon>eudicotyledons</taxon>
        <taxon>Gunneridae</taxon>
        <taxon>Pentapetalae</taxon>
        <taxon>rosids</taxon>
        <taxon>fabids</taxon>
        <taxon>Malpighiales</taxon>
        <taxon>Rhizophoraceae</taxon>
        <taxon>Rhizophora</taxon>
    </lineage>
</organism>
<accession>A0A2P2L6Y8</accession>
<proteinExistence type="predicted"/>
<name>A0A2P2L6Y8_RHIMU</name>
<protein>
    <submittedName>
        <fullName evidence="1">Uncharacterized protein</fullName>
    </submittedName>
</protein>
<sequence length="13" mass="1559">MNKFFESTETPID</sequence>